<feature type="domain" description="Flagellin C-terminal" evidence="7">
    <location>
        <begin position="625"/>
        <end position="710"/>
    </location>
</feature>
<dbReference type="GeneID" id="66288267"/>
<keyword evidence="11" id="KW-1185">Reference proteome</keyword>
<proteinExistence type="inferred from homology"/>
<dbReference type="EMBL" id="VRMB01000038">
    <property type="protein sequence ID" value="TXK66593.1"/>
    <property type="molecule type" value="Genomic_DNA"/>
</dbReference>
<feature type="region of interest" description="Disordered" evidence="5">
    <location>
        <begin position="502"/>
        <end position="523"/>
    </location>
</feature>
<dbReference type="GO" id="GO:0005198">
    <property type="term" value="F:structural molecule activity"/>
    <property type="evidence" value="ECO:0007669"/>
    <property type="project" value="UniProtKB-UniRule"/>
</dbReference>
<dbReference type="PANTHER" id="PTHR42792">
    <property type="entry name" value="FLAGELLIN"/>
    <property type="match status" value="1"/>
</dbReference>
<evidence type="ECO:0000256" key="2">
    <source>
        <dbReference type="ARBA" id="ARBA00022525"/>
    </source>
</evidence>
<reference evidence="9 11" key="2">
    <citation type="submission" date="2019-08" db="EMBL/GenBank/DDBJ databases">
        <title>Rapid identification of Enteric Bacteria from Whole Genome Sequences (WGS) using Average Nucleotide Identity (ANI).</title>
        <authorList>
            <person name="Lane C."/>
        </authorList>
    </citation>
    <scope>NUCLEOTIDE SEQUENCE [LARGE SCALE GENOMIC DNA]</scope>
    <source>
        <strain evidence="9 11">2010D-8464</strain>
    </source>
</reference>
<evidence type="ECO:0000313" key="11">
    <source>
        <dbReference type="Proteomes" id="UP000321325"/>
    </source>
</evidence>
<evidence type="ECO:0000256" key="3">
    <source>
        <dbReference type="ARBA" id="ARBA00023143"/>
    </source>
</evidence>
<name>A0AAE5YGQ3_9BACT</name>
<dbReference type="InterPro" id="IPR042187">
    <property type="entry name" value="Flagellin_C_sub2"/>
</dbReference>
<sequence length="712" mass="77121">MVNGIRGFNITTYLTKISSQLDNSLERLSSGLRINSAKDGASELSIAHNLDVNSKTLQQAINNANDAIGILSLADKAMDEQIKIVELIKIKATQAAQDGQSQKTRRIIQEEINLLINSLDNIANNTIYNGLSLLNGSFINKQFQIGNLSNTTINASIGSTQSSSLGTTHFLTSANIIVSGNDLNMSIGSLFDKNTRYDIKFNIGYKEGEGIGELATEINKISDKTGVRADYEVQYKGHGGVKAGWTGNDFSINGVLIGAIEIQDGDKNGVLINAINSQTQYTGVKAFLDENGRLTLDSIDGRGIKIEDSSNSFMALAGLDAKIYTGAKIKDFKAFNDGGVQINGVDIKASSNVQEFVDNINETSEKSGVYAIIEGDQYRIYSVGDPNGVIEVTGNQAKNTGLKFTTFKGDYVDADNALIRYQDKPGISIVYIDDAGVKHTSDFIPFLKSDGQEKFNMYDFADAINATTAQLGFSAKVEKNDKGQLRLSISAPDNVKTIVGFNTNDNEDPNRPTPPNNGAGVLGLRPENLKEATGVRLDQKWEEYGRLSLVSSGVIDIQISGNGVSNNTIIGLDDDLKDCNGAFVSLREMMGVIDKEIADAMGMFANSYNKSDSVFLTLKRSMVLMDIADNSLKTLDSIRSDLGSVQNQLQSAISNITITSINLLSSASNIKDLDFADESANFVKLKIIRESGSLLLSKNNSFQQQMIEMLLK</sequence>
<feature type="domain" description="Flagellin N-terminal" evidence="6">
    <location>
        <begin position="9"/>
        <end position="137"/>
    </location>
</feature>
<dbReference type="Pfam" id="PF00669">
    <property type="entry name" value="Flagellin_N"/>
    <property type="match status" value="1"/>
</dbReference>
<keyword evidence="8" id="KW-0969">Cilium</keyword>
<dbReference type="GO" id="GO:0009288">
    <property type="term" value="C:bacterial-type flagellum"/>
    <property type="evidence" value="ECO:0007669"/>
    <property type="project" value="UniProtKB-SubCell"/>
</dbReference>
<dbReference type="PANTHER" id="PTHR42792:SF2">
    <property type="entry name" value="FLAGELLIN"/>
    <property type="match status" value="1"/>
</dbReference>
<dbReference type="GO" id="GO:0005576">
    <property type="term" value="C:extracellular region"/>
    <property type="evidence" value="ECO:0007669"/>
    <property type="project" value="UniProtKB-SubCell"/>
</dbReference>
<dbReference type="RefSeq" id="WP_052243203.1">
    <property type="nucleotide sequence ID" value="NZ_CP037746.1"/>
</dbReference>
<dbReference type="AlphaFoldDB" id="A0AAE5YGQ3"/>
<dbReference type="Gene3D" id="3.30.70.2120">
    <property type="match status" value="2"/>
</dbReference>
<evidence type="ECO:0000313" key="10">
    <source>
        <dbReference type="Proteomes" id="UP000293421"/>
    </source>
</evidence>
<dbReference type="Pfam" id="PF07196">
    <property type="entry name" value="Flagellin_IN"/>
    <property type="match status" value="2"/>
</dbReference>
<gene>
    <name evidence="8" type="ORF">A9460_00145</name>
    <name evidence="9" type="ORF">FVD15_07860</name>
</gene>
<accession>A0AAE5YGQ3</accession>
<evidence type="ECO:0000313" key="8">
    <source>
        <dbReference type="EMBL" id="QBL12827.1"/>
    </source>
</evidence>
<evidence type="ECO:0000259" key="6">
    <source>
        <dbReference type="Pfam" id="PF00669"/>
    </source>
</evidence>
<comment type="subcellular location">
    <subcellularLocation>
        <location evidence="4">Secreted</location>
    </subcellularLocation>
    <subcellularLocation>
        <location evidence="4">Bacterial flagellum</location>
    </subcellularLocation>
</comment>
<comment type="function">
    <text evidence="4">Flagellin is the subunit protein which polymerizes to form the filaments of bacterial flagella.</text>
</comment>
<protein>
    <recommendedName>
        <fullName evidence="4">Flagellin</fullName>
    </recommendedName>
</protein>
<keyword evidence="2 4" id="KW-0964">Secreted</keyword>
<evidence type="ECO:0000259" key="7">
    <source>
        <dbReference type="Pfam" id="PF00700"/>
    </source>
</evidence>
<evidence type="ECO:0000256" key="1">
    <source>
        <dbReference type="ARBA" id="ARBA00005709"/>
    </source>
</evidence>
<dbReference type="InterPro" id="IPR001492">
    <property type="entry name" value="Flagellin"/>
</dbReference>
<dbReference type="PRINTS" id="PR00207">
    <property type="entry name" value="FLAGELLIN"/>
</dbReference>
<evidence type="ECO:0000256" key="5">
    <source>
        <dbReference type="SAM" id="MobiDB-lite"/>
    </source>
</evidence>
<keyword evidence="8" id="KW-0966">Cell projection</keyword>
<keyword evidence="8" id="KW-0282">Flagellum</keyword>
<evidence type="ECO:0000256" key="4">
    <source>
        <dbReference type="RuleBase" id="RU362073"/>
    </source>
</evidence>
<dbReference type="InterPro" id="IPR046358">
    <property type="entry name" value="Flagellin_C"/>
</dbReference>
<dbReference type="InterPro" id="IPR010810">
    <property type="entry name" value="Flagellin_hook_IN_motif"/>
</dbReference>
<dbReference type="Proteomes" id="UP000321325">
    <property type="component" value="Unassembled WGS sequence"/>
</dbReference>
<dbReference type="Pfam" id="PF00700">
    <property type="entry name" value="Flagellin_C"/>
    <property type="match status" value="1"/>
</dbReference>
<dbReference type="Proteomes" id="UP000293421">
    <property type="component" value="Chromosome"/>
</dbReference>
<dbReference type="SUPFAM" id="SSF64518">
    <property type="entry name" value="Phase 1 flagellin"/>
    <property type="match status" value="1"/>
</dbReference>
<organism evidence="8 10">
    <name type="scientific">Campylobacter volucris</name>
    <dbReference type="NCBI Taxonomy" id="1031542"/>
    <lineage>
        <taxon>Bacteria</taxon>
        <taxon>Pseudomonadati</taxon>
        <taxon>Campylobacterota</taxon>
        <taxon>Epsilonproteobacteria</taxon>
        <taxon>Campylobacterales</taxon>
        <taxon>Campylobacteraceae</taxon>
        <taxon>Campylobacter</taxon>
    </lineage>
</organism>
<reference evidence="8 10" key="1">
    <citation type="submission" date="2019-02" db="EMBL/GenBank/DDBJ databases">
        <title>Use of ANI for Rapid Identification of Enteric Bacteria.</title>
        <authorList>
            <person name="Pruckler J."/>
            <person name="Lane C."/>
            <person name="Aubert R."/>
        </authorList>
    </citation>
    <scope>NUCLEOTIDE SEQUENCE [LARGE SCALE GENOMIC DNA]</scope>
    <source>
        <strain evidence="8 10">2014D-0083</strain>
    </source>
</reference>
<dbReference type="InterPro" id="IPR001029">
    <property type="entry name" value="Flagellin_N"/>
</dbReference>
<keyword evidence="3 4" id="KW-0975">Bacterial flagellum</keyword>
<dbReference type="Gene3D" id="1.20.1330.10">
    <property type="entry name" value="f41 fragment of flagellin, N-terminal domain"/>
    <property type="match status" value="2"/>
</dbReference>
<comment type="similarity">
    <text evidence="1 4">Belongs to the bacterial flagellin family.</text>
</comment>
<dbReference type="EMBL" id="CP037746">
    <property type="protein sequence ID" value="QBL12827.1"/>
    <property type="molecule type" value="Genomic_DNA"/>
</dbReference>
<evidence type="ECO:0000313" key="9">
    <source>
        <dbReference type="EMBL" id="TXK66593.1"/>
    </source>
</evidence>
<dbReference type="Gene3D" id="6.10.10.10">
    <property type="entry name" value="Flagellar export chaperone, C-terminal domain"/>
    <property type="match status" value="1"/>
</dbReference>